<evidence type="ECO:0000313" key="3">
    <source>
        <dbReference type="Proteomes" id="UP001564408"/>
    </source>
</evidence>
<keyword evidence="2" id="KW-0808">Transferase</keyword>
<comment type="caution">
    <text evidence="2">The sequence shown here is derived from an EMBL/GenBank/DDBJ whole genome shotgun (WGS) entry which is preliminary data.</text>
</comment>
<dbReference type="InterPro" id="IPR028098">
    <property type="entry name" value="Glyco_trans_4-like_N"/>
</dbReference>
<evidence type="ECO:0000259" key="1">
    <source>
        <dbReference type="Pfam" id="PF13439"/>
    </source>
</evidence>
<organism evidence="2 3">
    <name type="scientific">Thioalkalicoccus limnaeus</name>
    <dbReference type="NCBI Taxonomy" id="120681"/>
    <lineage>
        <taxon>Bacteria</taxon>
        <taxon>Pseudomonadati</taxon>
        <taxon>Pseudomonadota</taxon>
        <taxon>Gammaproteobacteria</taxon>
        <taxon>Chromatiales</taxon>
        <taxon>Chromatiaceae</taxon>
        <taxon>Thioalkalicoccus</taxon>
    </lineage>
</organism>
<dbReference type="EC" id="2.4.-.-" evidence="2"/>
<feature type="domain" description="Glycosyltransferase subfamily 4-like N-terminal" evidence="1">
    <location>
        <begin position="32"/>
        <end position="188"/>
    </location>
</feature>
<reference evidence="2 3" key="1">
    <citation type="submission" date="2024-05" db="EMBL/GenBank/DDBJ databases">
        <title>Genome Sequence and Characterization of the New Strain Purple Sulfur Bacterium of Genus Thioalkalicoccus.</title>
        <authorList>
            <person name="Bryantseva I.A."/>
            <person name="Kyndt J.A."/>
            <person name="Imhoff J.F."/>
        </authorList>
    </citation>
    <scope>NUCLEOTIDE SEQUENCE [LARGE SCALE GENOMIC DNA]</scope>
    <source>
        <strain evidence="2 3">Um2</strain>
    </source>
</reference>
<keyword evidence="3" id="KW-1185">Reference proteome</keyword>
<dbReference type="PANTHER" id="PTHR12526:SF630">
    <property type="entry name" value="GLYCOSYLTRANSFERASE"/>
    <property type="match status" value="1"/>
</dbReference>
<dbReference type="SUPFAM" id="SSF53756">
    <property type="entry name" value="UDP-Glycosyltransferase/glycogen phosphorylase"/>
    <property type="match status" value="1"/>
</dbReference>
<dbReference type="CDD" id="cd03811">
    <property type="entry name" value="GT4_GT28_WabH-like"/>
    <property type="match status" value="1"/>
</dbReference>
<dbReference type="PANTHER" id="PTHR12526">
    <property type="entry name" value="GLYCOSYLTRANSFERASE"/>
    <property type="match status" value="1"/>
</dbReference>
<gene>
    <name evidence="2" type="ORF">ABC977_13790</name>
</gene>
<dbReference type="Proteomes" id="UP001564408">
    <property type="component" value="Unassembled WGS sequence"/>
</dbReference>
<dbReference type="Gene3D" id="3.40.50.2000">
    <property type="entry name" value="Glycogen Phosphorylase B"/>
    <property type="match status" value="2"/>
</dbReference>
<evidence type="ECO:0000313" key="2">
    <source>
        <dbReference type="EMBL" id="MEY6433473.1"/>
    </source>
</evidence>
<protein>
    <submittedName>
        <fullName evidence="2">Glycosyltransferase</fullName>
        <ecNumber evidence="2">2.4.-.-</ecNumber>
    </submittedName>
</protein>
<dbReference type="Pfam" id="PF13439">
    <property type="entry name" value="Glyco_transf_4"/>
    <property type="match status" value="1"/>
</dbReference>
<keyword evidence="2" id="KW-0328">Glycosyltransferase</keyword>
<dbReference type="Pfam" id="PF13692">
    <property type="entry name" value="Glyco_trans_1_4"/>
    <property type="match status" value="1"/>
</dbReference>
<sequence length="385" mass="41497">MTDQPPLTASHRKGSAPAPPHLALMVTDFGDGGVERTLSNLAAGLVNLGARVDLLVGQPRHPYLGDRPGQGTIIAMREPYPGGLERYLADARPDLLMTGKRRDDALALAARDRLGVPTRLVTTVGTPLSALLNERGWNPIKRYREARDLRGLYPRFDGITAVSTSVAADLRRHFGVADRALRVLPNPILPADLETLAGAPTSHPWLASGEPPLIIAVGGLRKVKDFDTLIRAFARIAPRTNARLLILGEGRQRAQLTALIVRQRLGTRIDLPGFVANPFPYIARARLLVVSSRREGLANVLVEAMALGTPVVATDCPGGIRDLLADGELGPLVPVGDERALASAMLDTLAAPRTPERLRQAAEPYRILSASRAYLGFFGEILGRR</sequence>
<name>A0ABV4BG11_9GAMM</name>
<dbReference type="EMBL" id="JBDKXB010000022">
    <property type="protein sequence ID" value="MEY6433473.1"/>
    <property type="molecule type" value="Genomic_DNA"/>
</dbReference>
<accession>A0ABV4BG11</accession>
<dbReference type="GO" id="GO:0016757">
    <property type="term" value="F:glycosyltransferase activity"/>
    <property type="evidence" value="ECO:0007669"/>
    <property type="project" value="UniProtKB-KW"/>
</dbReference>
<dbReference type="RefSeq" id="WP_369667857.1">
    <property type="nucleotide sequence ID" value="NZ_JBDKXB010000022.1"/>
</dbReference>
<proteinExistence type="predicted"/>